<dbReference type="GO" id="GO:0003735">
    <property type="term" value="F:structural constituent of ribosome"/>
    <property type="evidence" value="ECO:0007669"/>
    <property type="project" value="InterPro"/>
</dbReference>
<dbReference type="InterPro" id="IPR036227">
    <property type="entry name" value="Ribosomal_uL15/eL18_sf"/>
</dbReference>
<feature type="domain" description="Large ribosomal subunit protein uL15/eL18" evidence="4">
    <location>
        <begin position="48"/>
        <end position="102"/>
    </location>
</feature>
<dbReference type="HAMAP" id="MF_00329">
    <property type="entry name" value="Ribosomal_eL18"/>
    <property type="match status" value="1"/>
</dbReference>
<evidence type="ECO:0000313" key="8">
    <source>
        <dbReference type="Proteomes" id="UP001060771"/>
    </source>
</evidence>
<evidence type="ECO:0000259" key="4">
    <source>
        <dbReference type="Pfam" id="PF00828"/>
    </source>
</evidence>
<keyword evidence="2 3" id="KW-0687">Ribonucleoprotein</keyword>
<dbReference type="EMBL" id="AP026830">
    <property type="protein sequence ID" value="BDR91407.1"/>
    <property type="molecule type" value="Genomic_DNA"/>
</dbReference>
<dbReference type="Proteomes" id="UP000657075">
    <property type="component" value="Unassembled WGS sequence"/>
</dbReference>
<keyword evidence="8" id="KW-1185">Reference proteome</keyword>
<sequence>MPPNPTGPTNMELRMLVRFLRRAANEYKAGIWDYVADLLEKPTRRRVEVNVSKINRFANDGDVVVVPGKVLGYGVLNKKVTIAAWSFSRGALDAIKKAGAEAITIPDLVRKNSRGSNVKIII</sequence>
<evidence type="ECO:0000256" key="3">
    <source>
        <dbReference type="HAMAP-Rule" id="MF_00329"/>
    </source>
</evidence>
<dbReference type="EMBL" id="BMNM01000002">
    <property type="protein sequence ID" value="GGI72916.1"/>
    <property type="molecule type" value="Genomic_DNA"/>
</dbReference>
<dbReference type="AlphaFoldDB" id="A0A830ECZ5"/>
<organism evidence="6 7">
    <name type="scientific">Vulcanisaeta souniana JCM 11219</name>
    <dbReference type="NCBI Taxonomy" id="1293586"/>
    <lineage>
        <taxon>Archaea</taxon>
        <taxon>Thermoproteota</taxon>
        <taxon>Thermoprotei</taxon>
        <taxon>Thermoproteales</taxon>
        <taxon>Thermoproteaceae</taxon>
        <taxon>Vulcanisaeta</taxon>
    </lineage>
</organism>
<comment type="similarity">
    <text evidence="3">Belongs to the eukaryotic ribosomal protein eL18 family.</text>
</comment>
<dbReference type="NCBIfam" id="NF003079">
    <property type="entry name" value="PRK04005.1"/>
    <property type="match status" value="1"/>
</dbReference>
<reference evidence="5" key="4">
    <citation type="journal article" date="2023" name="Microbiol. Resour. Announc.">
        <title>Complete Genome Sequence of Vulcanisaeta souniana Strain IC-059, a Hyperthermophilic Archaeon Isolated from Hot Spring Water in Japan.</title>
        <authorList>
            <person name="Kato S."/>
            <person name="Itoh T."/>
            <person name="Wu L."/>
            <person name="Ma J."/>
            <person name="Ohkuma M."/>
        </authorList>
    </citation>
    <scope>NUCLEOTIDE SEQUENCE</scope>
    <source>
        <strain evidence="5">JCM 11219</strain>
    </source>
</reference>
<dbReference type="GO" id="GO:1990904">
    <property type="term" value="C:ribonucleoprotein complex"/>
    <property type="evidence" value="ECO:0007669"/>
    <property type="project" value="UniProtKB-KW"/>
</dbReference>
<evidence type="ECO:0000313" key="7">
    <source>
        <dbReference type="Proteomes" id="UP000657075"/>
    </source>
</evidence>
<gene>
    <name evidence="3" type="primary">rpl18e</name>
    <name evidence="6" type="ORF">GCM10007112_07210</name>
    <name evidence="5" type="ORF">Vsou_05000</name>
</gene>
<evidence type="ECO:0000256" key="1">
    <source>
        <dbReference type="ARBA" id="ARBA00022980"/>
    </source>
</evidence>
<dbReference type="RefSeq" id="WP_188602727.1">
    <property type="nucleotide sequence ID" value="NZ_AP026830.1"/>
</dbReference>
<evidence type="ECO:0000313" key="6">
    <source>
        <dbReference type="EMBL" id="GGI72916.1"/>
    </source>
</evidence>
<accession>A0A830ECZ5</accession>
<protein>
    <recommendedName>
        <fullName evidence="3">Large ribosomal subunit protein eL18</fullName>
    </recommendedName>
</protein>
<reference evidence="6" key="2">
    <citation type="submission" date="2020-09" db="EMBL/GenBank/DDBJ databases">
        <authorList>
            <person name="Sun Q."/>
            <person name="Ohkuma M."/>
        </authorList>
    </citation>
    <scope>NUCLEOTIDE SEQUENCE</scope>
    <source>
        <strain evidence="6">JCM 11219</strain>
    </source>
</reference>
<dbReference type="SUPFAM" id="SSF52080">
    <property type="entry name" value="Ribosomal proteins L15p and L18e"/>
    <property type="match status" value="1"/>
</dbReference>
<keyword evidence="1 3" id="KW-0689">Ribosomal protein</keyword>
<dbReference type="Pfam" id="PF00828">
    <property type="entry name" value="Ribosomal_L27A"/>
    <property type="match status" value="1"/>
</dbReference>
<dbReference type="Gene3D" id="3.100.10.10">
    <property type="match status" value="1"/>
</dbReference>
<dbReference type="GO" id="GO:0006412">
    <property type="term" value="P:translation"/>
    <property type="evidence" value="ECO:0007669"/>
    <property type="project" value="UniProtKB-UniRule"/>
</dbReference>
<dbReference type="GO" id="GO:0005840">
    <property type="term" value="C:ribosome"/>
    <property type="evidence" value="ECO:0007669"/>
    <property type="project" value="UniProtKB-KW"/>
</dbReference>
<evidence type="ECO:0000256" key="2">
    <source>
        <dbReference type="ARBA" id="ARBA00023274"/>
    </source>
</evidence>
<dbReference type="InterPro" id="IPR021131">
    <property type="entry name" value="Ribosomal_uL15/eL18"/>
</dbReference>
<dbReference type="OrthoDB" id="11309at2157"/>
<proteinExistence type="inferred from homology"/>
<dbReference type="Proteomes" id="UP001060771">
    <property type="component" value="Chromosome"/>
</dbReference>
<dbReference type="InterPro" id="IPR001196">
    <property type="entry name" value="Ribosomal_uL15_CS"/>
</dbReference>
<reference evidence="6" key="1">
    <citation type="journal article" date="2014" name="Int. J. Syst. Evol. Microbiol.">
        <title>Complete genome sequence of Corynebacterium casei LMG S-19264T (=DSM 44701T), isolated from a smear-ripened cheese.</title>
        <authorList>
            <consortium name="US DOE Joint Genome Institute (JGI-PGF)"/>
            <person name="Walter F."/>
            <person name="Albersmeier A."/>
            <person name="Kalinowski J."/>
            <person name="Ruckert C."/>
        </authorList>
    </citation>
    <scope>NUCLEOTIDE SEQUENCE</scope>
    <source>
        <strain evidence="6">JCM 11219</strain>
    </source>
</reference>
<evidence type="ECO:0000313" key="5">
    <source>
        <dbReference type="EMBL" id="BDR91407.1"/>
    </source>
</evidence>
<reference evidence="8" key="3">
    <citation type="submission" date="2022-09" db="EMBL/GenBank/DDBJ databases">
        <title>Complete genome sequence of Vulcanisaeta souniana.</title>
        <authorList>
            <person name="Kato S."/>
            <person name="Itoh T."/>
            <person name="Ohkuma M."/>
        </authorList>
    </citation>
    <scope>NUCLEOTIDE SEQUENCE [LARGE SCALE GENOMIC DNA]</scope>
    <source>
        <strain evidence="8">JCM 11219</strain>
    </source>
</reference>
<name>A0A830ECZ5_9CREN</name>
<dbReference type="InterPro" id="IPR022947">
    <property type="entry name" value="Ribosomal_eL18_arc"/>
</dbReference>
<dbReference type="PROSITE" id="PS00475">
    <property type="entry name" value="RIBOSOMAL_L15"/>
    <property type="match status" value="1"/>
</dbReference>
<dbReference type="GeneID" id="76206054"/>